<feature type="region of interest" description="Disordered" evidence="1">
    <location>
        <begin position="179"/>
        <end position="208"/>
    </location>
</feature>
<dbReference type="Proteomes" id="UP000596742">
    <property type="component" value="Unassembled WGS sequence"/>
</dbReference>
<name>A0A8B6HAG5_MYTGA</name>
<comment type="caution">
    <text evidence="4">The sequence shown here is derived from an EMBL/GenBank/DDBJ whole genome shotgun (WGS) entry which is preliminary data.</text>
</comment>
<dbReference type="InterPro" id="IPR036179">
    <property type="entry name" value="Ig-like_dom_sf"/>
</dbReference>
<keyword evidence="2" id="KW-0472">Membrane</keyword>
<keyword evidence="2" id="KW-1133">Transmembrane helix</keyword>
<keyword evidence="5" id="KW-1185">Reference proteome</keyword>
<sequence length="258" mass="28555">METKTLNIIHLLIILFILSSIAGIGNDTTNIKVQKGATAVFKCSRSGSGVTWLGPDINNTIQNYVVYFSNNKKNPKLNQAKYSFKENKGGYELVIKNFQKGNIGFYICRLNNDGHFYETKYNVSIEVPINQQGNKEQNLVILLLMIPVVLLGGSITIVGVLKRVKGTSIEQHNTAENQMYQNSNVPPNGRSSETEIPFPDRTNPDADLGVSVETGATSNYRNNDESTAVKLFCKSLFLLKTNGVIAFTNFDTITSYLA</sequence>
<dbReference type="SMART" id="SM00409">
    <property type="entry name" value="IG"/>
    <property type="match status" value="1"/>
</dbReference>
<accession>A0A8B6HAG5</accession>
<protein>
    <recommendedName>
        <fullName evidence="3">Immunoglobulin domain-containing protein</fullName>
    </recommendedName>
</protein>
<organism evidence="4 5">
    <name type="scientific">Mytilus galloprovincialis</name>
    <name type="common">Mediterranean mussel</name>
    <dbReference type="NCBI Taxonomy" id="29158"/>
    <lineage>
        <taxon>Eukaryota</taxon>
        <taxon>Metazoa</taxon>
        <taxon>Spiralia</taxon>
        <taxon>Lophotrochozoa</taxon>
        <taxon>Mollusca</taxon>
        <taxon>Bivalvia</taxon>
        <taxon>Autobranchia</taxon>
        <taxon>Pteriomorphia</taxon>
        <taxon>Mytilida</taxon>
        <taxon>Mytiloidea</taxon>
        <taxon>Mytilidae</taxon>
        <taxon>Mytilinae</taxon>
        <taxon>Mytilus</taxon>
    </lineage>
</organism>
<dbReference type="Pfam" id="PF07686">
    <property type="entry name" value="V-set"/>
    <property type="match status" value="1"/>
</dbReference>
<gene>
    <name evidence="4" type="ORF">MGAL_10B052278</name>
</gene>
<proteinExistence type="predicted"/>
<evidence type="ECO:0000256" key="2">
    <source>
        <dbReference type="SAM" id="Phobius"/>
    </source>
</evidence>
<reference evidence="4" key="1">
    <citation type="submission" date="2018-11" db="EMBL/GenBank/DDBJ databases">
        <authorList>
            <person name="Alioto T."/>
            <person name="Alioto T."/>
        </authorList>
    </citation>
    <scope>NUCLEOTIDE SEQUENCE</scope>
</reference>
<keyword evidence="2" id="KW-0812">Transmembrane</keyword>
<dbReference type="AlphaFoldDB" id="A0A8B6HAG5"/>
<dbReference type="EMBL" id="UYJE01009738">
    <property type="protein sequence ID" value="VDI76220.1"/>
    <property type="molecule type" value="Genomic_DNA"/>
</dbReference>
<feature type="compositionally biased region" description="Polar residues" evidence="1">
    <location>
        <begin position="179"/>
        <end position="191"/>
    </location>
</feature>
<feature type="transmembrane region" description="Helical" evidence="2">
    <location>
        <begin position="6"/>
        <end position="25"/>
    </location>
</feature>
<dbReference type="Gene3D" id="2.60.40.10">
    <property type="entry name" value="Immunoglobulins"/>
    <property type="match status" value="1"/>
</dbReference>
<evidence type="ECO:0000313" key="4">
    <source>
        <dbReference type="EMBL" id="VDI76220.1"/>
    </source>
</evidence>
<feature type="transmembrane region" description="Helical" evidence="2">
    <location>
        <begin position="139"/>
        <end position="161"/>
    </location>
</feature>
<dbReference type="InterPro" id="IPR013783">
    <property type="entry name" value="Ig-like_fold"/>
</dbReference>
<evidence type="ECO:0000259" key="3">
    <source>
        <dbReference type="SMART" id="SM00409"/>
    </source>
</evidence>
<evidence type="ECO:0000256" key="1">
    <source>
        <dbReference type="SAM" id="MobiDB-lite"/>
    </source>
</evidence>
<dbReference type="InterPro" id="IPR013106">
    <property type="entry name" value="Ig_V-set"/>
</dbReference>
<evidence type="ECO:0000313" key="5">
    <source>
        <dbReference type="Proteomes" id="UP000596742"/>
    </source>
</evidence>
<dbReference type="InterPro" id="IPR003599">
    <property type="entry name" value="Ig_sub"/>
</dbReference>
<dbReference type="OrthoDB" id="6150056at2759"/>
<feature type="domain" description="Immunoglobulin" evidence="3">
    <location>
        <begin position="28"/>
        <end position="128"/>
    </location>
</feature>
<dbReference type="SUPFAM" id="SSF48726">
    <property type="entry name" value="Immunoglobulin"/>
    <property type="match status" value="1"/>
</dbReference>